<dbReference type="AlphaFoldDB" id="A0A164HJU8"/>
<evidence type="ECO:0000313" key="2">
    <source>
        <dbReference type="Proteomes" id="UP000076501"/>
    </source>
</evidence>
<protein>
    <recommendedName>
        <fullName evidence="3">SRPBCC family protein</fullName>
    </recommendedName>
</protein>
<accession>A0A164HJU8</accession>
<dbReference type="Proteomes" id="UP000076501">
    <property type="component" value="Unassembled WGS sequence"/>
</dbReference>
<dbReference type="EMBL" id="LJKA01000011">
    <property type="protein sequence ID" value="KZD40039.1"/>
    <property type="molecule type" value="Genomic_DNA"/>
</dbReference>
<reference evidence="1 2" key="1">
    <citation type="submission" date="2015-09" db="EMBL/GenBank/DDBJ databases">
        <title>Bacillus cereus food isolates.</title>
        <authorList>
            <person name="Boekhorst J."/>
        </authorList>
    </citation>
    <scope>NUCLEOTIDE SEQUENCE [LARGE SCALE GENOMIC DNA]</scope>
    <source>
        <strain evidence="1 2">B4082</strain>
    </source>
</reference>
<dbReference type="Gene3D" id="3.30.530.20">
    <property type="match status" value="1"/>
</dbReference>
<evidence type="ECO:0008006" key="3">
    <source>
        <dbReference type="Google" id="ProtNLM"/>
    </source>
</evidence>
<evidence type="ECO:0000313" key="1">
    <source>
        <dbReference type="EMBL" id="KZD40039.1"/>
    </source>
</evidence>
<organism evidence="1 2">
    <name type="scientific">Bacillus cereus</name>
    <dbReference type="NCBI Taxonomy" id="1396"/>
    <lineage>
        <taxon>Bacteria</taxon>
        <taxon>Bacillati</taxon>
        <taxon>Bacillota</taxon>
        <taxon>Bacilli</taxon>
        <taxon>Bacillales</taxon>
        <taxon>Bacillaceae</taxon>
        <taxon>Bacillus</taxon>
        <taxon>Bacillus cereus group</taxon>
    </lineage>
</organism>
<comment type="caution">
    <text evidence="1">The sequence shown here is derived from an EMBL/GenBank/DDBJ whole genome shotgun (WGS) entry which is preliminary data.</text>
</comment>
<dbReference type="InterPro" id="IPR023393">
    <property type="entry name" value="START-like_dom_sf"/>
</dbReference>
<name>A0A164HJU8_BACCE</name>
<sequence length="87" mass="10039">MSFAIEIVIKAPMDVVCDYIIEDEKIKEWNTFVIENRYSSNIDKENPHVGDKYISVQKVGKKILEAEVEILEYDAPHIISLGSEMKH</sequence>
<proteinExistence type="predicted"/>
<dbReference type="SUPFAM" id="SSF55961">
    <property type="entry name" value="Bet v1-like"/>
    <property type="match status" value="1"/>
</dbReference>
<dbReference type="PATRIC" id="fig|1396.539.peg.3537"/>
<gene>
    <name evidence="1" type="ORF">B4082_0707</name>
</gene>